<feature type="domain" description="Saposin B-type" evidence="8">
    <location>
        <begin position="125"/>
        <end position="209"/>
    </location>
</feature>
<dbReference type="GO" id="GO:0005615">
    <property type="term" value="C:extracellular space"/>
    <property type="evidence" value="ECO:0007669"/>
    <property type="project" value="TreeGrafter"/>
</dbReference>
<dbReference type="SUPFAM" id="SSF47862">
    <property type="entry name" value="Saposin"/>
    <property type="match status" value="1"/>
</dbReference>
<dbReference type="PANTHER" id="PTHR10340:SF34">
    <property type="entry name" value="SPHINGOMYELIN PHOSPHODIESTERASE"/>
    <property type="match status" value="1"/>
</dbReference>
<evidence type="ECO:0000256" key="2">
    <source>
        <dbReference type="ARBA" id="ARBA00022801"/>
    </source>
</evidence>
<dbReference type="InterPro" id="IPR029052">
    <property type="entry name" value="Metallo-depent_PP-like"/>
</dbReference>
<dbReference type="GO" id="GO:0006685">
    <property type="term" value="P:sphingomyelin catabolic process"/>
    <property type="evidence" value="ECO:0007669"/>
    <property type="project" value="TreeGrafter"/>
</dbReference>
<keyword evidence="10" id="KW-1185">Reference proteome</keyword>
<dbReference type="PANTHER" id="PTHR10340">
    <property type="entry name" value="SPHINGOMYELIN PHOSPHODIESTERASE"/>
    <property type="match status" value="1"/>
</dbReference>
<keyword evidence="4" id="KW-0325">Glycoprotein</keyword>
<dbReference type="GO" id="GO:0005764">
    <property type="term" value="C:lysosome"/>
    <property type="evidence" value="ECO:0007669"/>
    <property type="project" value="TreeGrafter"/>
</dbReference>
<dbReference type="InterPro" id="IPR004843">
    <property type="entry name" value="Calcineurin-like_PHP"/>
</dbReference>
<feature type="region of interest" description="Disordered" evidence="7">
    <location>
        <begin position="218"/>
        <end position="237"/>
    </location>
</feature>
<dbReference type="Pfam" id="PF00149">
    <property type="entry name" value="Metallophos"/>
    <property type="match status" value="1"/>
</dbReference>
<dbReference type="AlphaFoldDB" id="A0A553NVQ9"/>
<dbReference type="SUPFAM" id="SSF56300">
    <property type="entry name" value="Metallo-dependent phosphatases"/>
    <property type="match status" value="1"/>
</dbReference>
<dbReference type="EMBL" id="VCGU01000010">
    <property type="protein sequence ID" value="TRY69516.1"/>
    <property type="molecule type" value="Genomic_DNA"/>
</dbReference>
<name>A0A553NVQ9_TIGCA</name>
<evidence type="ECO:0000259" key="8">
    <source>
        <dbReference type="PROSITE" id="PS50015"/>
    </source>
</evidence>
<evidence type="ECO:0000256" key="5">
    <source>
        <dbReference type="ARBA" id="ARBA00023295"/>
    </source>
</evidence>
<dbReference type="STRING" id="6832.A0A553NVQ9"/>
<evidence type="ECO:0000256" key="7">
    <source>
        <dbReference type="SAM" id="MobiDB-lite"/>
    </source>
</evidence>
<dbReference type="Gene3D" id="3.60.21.10">
    <property type="match status" value="1"/>
</dbReference>
<dbReference type="Proteomes" id="UP000318571">
    <property type="component" value="Chromosome 1"/>
</dbReference>
<dbReference type="SMART" id="SM00741">
    <property type="entry name" value="SapB"/>
    <property type="match status" value="1"/>
</dbReference>
<keyword evidence="3" id="KW-1015">Disulfide bond</keyword>
<comment type="caution">
    <text evidence="9">The sequence shown here is derived from an EMBL/GenBank/DDBJ whole genome shotgun (WGS) entry which is preliminary data.</text>
</comment>
<evidence type="ECO:0000256" key="4">
    <source>
        <dbReference type="ARBA" id="ARBA00023180"/>
    </source>
</evidence>
<gene>
    <name evidence="9" type="ORF">TCAL_15136</name>
</gene>
<proteinExistence type="inferred from homology"/>
<comment type="similarity">
    <text evidence="1">Belongs to the acid sphingomyelinase family.</text>
</comment>
<organism evidence="9 10">
    <name type="scientific">Tigriopus californicus</name>
    <name type="common">Marine copepod</name>
    <dbReference type="NCBI Taxonomy" id="6832"/>
    <lineage>
        <taxon>Eukaryota</taxon>
        <taxon>Metazoa</taxon>
        <taxon>Ecdysozoa</taxon>
        <taxon>Arthropoda</taxon>
        <taxon>Crustacea</taxon>
        <taxon>Multicrustacea</taxon>
        <taxon>Hexanauplia</taxon>
        <taxon>Copepoda</taxon>
        <taxon>Harpacticoida</taxon>
        <taxon>Harpacticidae</taxon>
        <taxon>Tigriopus</taxon>
    </lineage>
</organism>
<dbReference type="InterPro" id="IPR011001">
    <property type="entry name" value="Saposin-like"/>
</dbReference>
<dbReference type="GO" id="GO:0016020">
    <property type="term" value="C:membrane"/>
    <property type="evidence" value="ECO:0007669"/>
    <property type="project" value="GOC"/>
</dbReference>
<protein>
    <recommendedName>
        <fullName evidence="8">Saposin B-type domain-containing protein</fullName>
    </recommendedName>
</protein>
<evidence type="ECO:0000256" key="6">
    <source>
        <dbReference type="ARBA" id="ARBA00047268"/>
    </source>
</evidence>
<dbReference type="CDD" id="cd00842">
    <property type="entry name" value="MPP_ASMase"/>
    <property type="match status" value="1"/>
</dbReference>
<evidence type="ECO:0000256" key="1">
    <source>
        <dbReference type="ARBA" id="ARBA00008234"/>
    </source>
</evidence>
<sequence>MNHRQGLLDDDLNLEVIHNLPWIHVNHMLVLSNSPLQELLITRLLQVKMESKSLSVCLLIVALLGSCHGSSSQISEIVKEHFVAFQQRAAGENPLNYLPKDLEEFLPYAKTLNRVRPLVLDKRQQGLVCIACESFVDSVIDNLNSGTPIEDIITDISDYCIALDIVSAIECRGIVEIYAPELQYIVQNSQTNGAQFCALLLGSGCEASESVNAWTVPVPDGKPPVETPTEPEAGSPTTRVLQLSDFHLDLTYTVGNAASECGQILCCTDAVGEPTLSENAAGYWGGYACDTPIWMFQDMLEQIASTHQDIDYIMITGDYPAHDLWAQSRERNLESAKSITDLVKQVFPDTPIFPSLGNHESFPCNSFPPSTLNNTEFNPSWLYNALKDLYSDWLPQEALDTFVKDGYYTTEIMPGLRAIAVNSMTCYNLNFWLNYNWADANGQLAWLVEELTKAEMNGERVHILSHIPPGKDDCLGSWGREFENTITAQFYGHTHNDEYTVFYDVETNSRATSIGFIAPSVTPWHDLNPLTGSTLWMRVLESETYMYDMIEANLQGSTVRPKYFKLYDAKTDLG</sequence>
<dbReference type="GO" id="GO:0016798">
    <property type="term" value="F:hydrolase activity, acting on glycosyl bonds"/>
    <property type="evidence" value="ECO:0007669"/>
    <property type="project" value="UniProtKB-KW"/>
</dbReference>
<dbReference type="OMA" id="HNVTVAM"/>
<evidence type="ECO:0000313" key="9">
    <source>
        <dbReference type="EMBL" id="TRY69516.1"/>
    </source>
</evidence>
<dbReference type="GO" id="GO:0046513">
    <property type="term" value="P:ceramide biosynthetic process"/>
    <property type="evidence" value="ECO:0007669"/>
    <property type="project" value="TreeGrafter"/>
</dbReference>
<dbReference type="InterPro" id="IPR041805">
    <property type="entry name" value="ASMase/PPN1_MPP"/>
</dbReference>
<keyword evidence="2" id="KW-0378">Hydrolase</keyword>
<accession>A0A553NVQ9</accession>
<dbReference type="PROSITE" id="PS50015">
    <property type="entry name" value="SAP_B"/>
    <property type="match status" value="1"/>
</dbReference>
<evidence type="ECO:0000313" key="10">
    <source>
        <dbReference type="Proteomes" id="UP000318571"/>
    </source>
</evidence>
<evidence type="ECO:0000256" key="3">
    <source>
        <dbReference type="ARBA" id="ARBA00023157"/>
    </source>
</evidence>
<comment type="catalytic activity">
    <reaction evidence="6">
        <text>a sphingomyelin + H2O = phosphocholine + an N-acylsphing-4-enine + H(+)</text>
        <dbReference type="Rhea" id="RHEA:19253"/>
        <dbReference type="ChEBI" id="CHEBI:15377"/>
        <dbReference type="ChEBI" id="CHEBI:15378"/>
        <dbReference type="ChEBI" id="CHEBI:17636"/>
        <dbReference type="ChEBI" id="CHEBI:52639"/>
        <dbReference type="ChEBI" id="CHEBI:295975"/>
        <dbReference type="EC" id="3.1.4.12"/>
    </reaction>
    <physiologicalReaction direction="left-to-right" evidence="6">
        <dbReference type="Rhea" id="RHEA:19254"/>
    </physiologicalReaction>
</comment>
<dbReference type="GO" id="GO:0061750">
    <property type="term" value="F:acid sphingomyelin phosphodiesterase activity"/>
    <property type="evidence" value="ECO:0007669"/>
    <property type="project" value="TreeGrafter"/>
</dbReference>
<keyword evidence="5" id="KW-0326">Glycosidase</keyword>
<reference evidence="9 10" key="1">
    <citation type="journal article" date="2018" name="Nat. Ecol. Evol.">
        <title>Genomic signatures of mitonuclear coevolution across populations of Tigriopus californicus.</title>
        <authorList>
            <person name="Barreto F.S."/>
            <person name="Watson E.T."/>
            <person name="Lima T.G."/>
            <person name="Willett C.S."/>
            <person name="Edmands S."/>
            <person name="Li W."/>
            <person name="Burton R.S."/>
        </authorList>
    </citation>
    <scope>NUCLEOTIDE SEQUENCE [LARGE SCALE GENOMIC DNA]</scope>
    <source>
        <strain evidence="9 10">San Diego</strain>
    </source>
</reference>
<dbReference type="InterPro" id="IPR008139">
    <property type="entry name" value="SaposinB_dom"/>
</dbReference>